<keyword evidence="1" id="KW-1133">Transmembrane helix</keyword>
<dbReference type="Proteomes" id="UP000443423">
    <property type="component" value="Unassembled WGS sequence"/>
</dbReference>
<evidence type="ECO:0000313" key="3">
    <source>
        <dbReference type="Proteomes" id="UP000443423"/>
    </source>
</evidence>
<keyword evidence="3" id="KW-1185">Reference proteome</keyword>
<dbReference type="AlphaFoldDB" id="A0A6A8GBI0"/>
<comment type="caution">
    <text evidence="2">The sequence shown here is derived from an EMBL/GenBank/DDBJ whole genome shotgun (WGS) entry which is preliminary data.</text>
</comment>
<keyword evidence="1" id="KW-0472">Membrane</keyword>
<dbReference type="EMBL" id="WKJQ01000001">
    <property type="protein sequence ID" value="MRW97583.1"/>
    <property type="molecule type" value="Genomic_DNA"/>
</dbReference>
<feature type="transmembrane region" description="Helical" evidence="1">
    <location>
        <begin position="71"/>
        <end position="93"/>
    </location>
</feature>
<feature type="transmembrane region" description="Helical" evidence="1">
    <location>
        <begin position="12"/>
        <end position="33"/>
    </location>
</feature>
<name>A0A6A8GBI0_9EURY</name>
<sequence length="94" mass="10075">MATQTTARRLPAGTGWFIGMALGLLFGAVGWWLTREITTLLVIFVATGTALGYSLESTLNPTPLTPRQRRVLLVLLVLGVAVGGVVFLSASIFW</sequence>
<dbReference type="OrthoDB" id="291274at2157"/>
<dbReference type="RefSeq" id="WP_151113015.1">
    <property type="nucleotide sequence ID" value="NZ_WKJQ01000001.1"/>
</dbReference>
<accession>A0A6A8GBI0</accession>
<gene>
    <name evidence="2" type="ORF">GJR99_13505</name>
</gene>
<proteinExistence type="predicted"/>
<keyword evidence="1" id="KW-0812">Transmembrane</keyword>
<protein>
    <submittedName>
        <fullName evidence="2">Uncharacterized protein</fullName>
    </submittedName>
</protein>
<reference evidence="2 3" key="1">
    <citation type="submission" date="2019-11" db="EMBL/GenBank/DDBJ databases">
        <title>Whole genome sequence of Haloferax sp. MBLA0078.</title>
        <authorList>
            <person name="Seo M.-J."/>
            <person name="Cho E.-S."/>
        </authorList>
    </citation>
    <scope>NUCLEOTIDE SEQUENCE [LARGE SCALE GENOMIC DNA]</scope>
    <source>
        <strain evidence="2 3">MBLA0078</strain>
    </source>
</reference>
<evidence type="ECO:0000313" key="2">
    <source>
        <dbReference type="EMBL" id="MRW97583.1"/>
    </source>
</evidence>
<feature type="transmembrane region" description="Helical" evidence="1">
    <location>
        <begin position="39"/>
        <end position="59"/>
    </location>
</feature>
<organism evidence="2 3">
    <name type="scientific">Haloferax marinum</name>
    <dbReference type="NCBI Taxonomy" id="2666143"/>
    <lineage>
        <taxon>Archaea</taxon>
        <taxon>Methanobacteriati</taxon>
        <taxon>Methanobacteriota</taxon>
        <taxon>Stenosarchaea group</taxon>
        <taxon>Halobacteria</taxon>
        <taxon>Halobacteriales</taxon>
        <taxon>Haloferacaceae</taxon>
        <taxon>Haloferax</taxon>
    </lineage>
</organism>
<evidence type="ECO:0000256" key="1">
    <source>
        <dbReference type="SAM" id="Phobius"/>
    </source>
</evidence>